<feature type="transmembrane region" description="Helical" evidence="1">
    <location>
        <begin position="12"/>
        <end position="35"/>
    </location>
</feature>
<feature type="transmembrane region" description="Helical" evidence="1">
    <location>
        <begin position="168"/>
        <end position="188"/>
    </location>
</feature>
<dbReference type="InterPro" id="IPR010699">
    <property type="entry name" value="DUF1275"/>
</dbReference>
<organism evidence="2 3">
    <name type="scientific">Rhizobium aquaticum</name>
    <dbReference type="NCBI Taxonomy" id="1549636"/>
    <lineage>
        <taxon>Bacteria</taxon>
        <taxon>Pseudomonadati</taxon>
        <taxon>Pseudomonadota</taxon>
        <taxon>Alphaproteobacteria</taxon>
        <taxon>Hyphomicrobiales</taxon>
        <taxon>Rhizobiaceae</taxon>
        <taxon>Rhizobium/Agrobacterium group</taxon>
        <taxon>Rhizobium</taxon>
    </lineage>
</organism>
<keyword evidence="1" id="KW-0472">Membrane</keyword>
<feature type="transmembrane region" description="Helical" evidence="1">
    <location>
        <begin position="41"/>
        <end position="59"/>
    </location>
</feature>
<sequence>MNGGYVDTMGFLALAGLFTAHVTGNFVTLGAAIAFGSGGAIAKLLALPIFCLIVLVTRIGGTAMEMRRWPVVKVLLSIKFVLLAAACAFAFWHGPFRDADAFATVAIGMVLVAAMAVQNTVHRAHMTKMPPTTLMTGTTTQIMVDLGDLLTGNVSQGKQAIKARLSKMILSLLSFAAGCVSAAGAFLASNTWCFIVPPVLIGLALLNSDRVEESS</sequence>
<evidence type="ECO:0000313" key="2">
    <source>
        <dbReference type="EMBL" id="MET3613414.1"/>
    </source>
</evidence>
<feature type="transmembrane region" description="Helical" evidence="1">
    <location>
        <begin position="101"/>
        <end position="121"/>
    </location>
</feature>
<evidence type="ECO:0000313" key="3">
    <source>
        <dbReference type="Proteomes" id="UP001549047"/>
    </source>
</evidence>
<comment type="caution">
    <text evidence="2">The sequence shown here is derived from an EMBL/GenBank/DDBJ whole genome shotgun (WGS) entry which is preliminary data.</text>
</comment>
<feature type="transmembrane region" description="Helical" evidence="1">
    <location>
        <begin position="71"/>
        <end position="95"/>
    </location>
</feature>
<keyword evidence="1" id="KW-0812">Transmembrane</keyword>
<gene>
    <name evidence="2" type="ORF">ABID16_001743</name>
</gene>
<name>A0ABV2J0I4_9HYPH</name>
<keyword evidence="3" id="KW-1185">Reference proteome</keyword>
<proteinExistence type="predicted"/>
<reference evidence="2 3" key="1">
    <citation type="submission" date="2024-06" db="EMBL/GenBank/DDBJ databases">
        <title>Genomic Encyclopedia of Type Strains, Phase IV (KMG-IV): sequencing the most valuable type-strain genomes for metagenomic binning, comparative biology and taxonomic classification.</title>
        <authorList>
            <person name="Goeker M."/>
        </authorList>
    </citation>
    <scope>NUCLEOTIDE SEQUENCE [LARGE SCALE GENOMIC DNA]</scope>
    <source>
        <strain evidence="2 3">DSM 29780</strain>
    </source>
</reference>
<protein>
    <submittedName>
        <fullName evidence="2">Uncharacterized membrane protein YoaK (UPF0700 family)</fullName>
    </submittedName>
</protein>
<evidence type="ECO:0000256" key="1">
    <source>
        <dbReference type="SAM" id="Phobius"/>
    </source>
</evidence>
<keyword evidence="1" id="KW-1133">Transmembrane helix</keyword>
<dbReference type="PANTHER" id="PTHR37314:SF5">
    <property type="entry name" value="SLR0142 PROTEIN"/>
    <property type="match status" value="1"/>
</dbReference>
<dbReference type="Pfam" id="PF06912">
    <property type="entry name" value="DUF1275"/>
    <property type="match status" value="1"/>
</dbReference>
<accession>A0ABV2J0I4</accession>
<dbReference type="EMBL" id="JBEPMB010000002">
    <property type="protein sequence ID" value="MET3613414.1"/>
    <property type="molecule type" value="Genomic_DNA"/>
</dbReference>
<dbReference type="PANTHER" id="PTHR37314">
    <property type="entry name" value="SLR0142 PROTEIN"/>
    <property type="match status" value="1"/>
</dbReference>
<dbReference type="Proteomes" id="UP001549047">
    <property type="component" value="Unassembled WGS sequence"/>
</dbReference>